<keyword evidence="4" id="KW-1185">Reference proteome</keyword>
<feature type="compositionally biased region" description="Low complexity" evidence="1">
    <location>
        <begin position="56"/>
        <end position="78"/>
    </location>
</feature>
<feature type="compositionally biased region" description="Pro residues" evidence="1">
    <location>
        <begin position="35"/>
        <end position="47"/>
    </location>
</feature>
<organism evidence="3 4">
    <name type="scientific">Conidiobolus coronatus (strain ATCC 28846 / CBS 209.66 / NRRL 28638)</name>
    <name type="common">Delacroixia coronata</name>
    <dbReference type="NCBI Taxonomy" id="796925"/>
    <lineage>
        <taxon>Eukaryota</taxon>
        <taxon>Fungi</taxon>
        <taxon>Fungi incertae sedis</taxon>
        <taxon>Zoopagomycota</taxon>
        <taxon>Entomophthoromycotina</taxon>
        <taxon>Entomophthoromycetes</taxon>
        <taxon>Entomophthorales</taxon>
        <taxon>Ancylistaceae</taxon>
        <taxon>Conidiobolus</taxon>
    </lineage>
</organism>
<proteinExistence type="predicted"/>
<sequence>MKFTKTTTTVLLLLNFIQSDPLSFSGLDNLLKPFNPPFGKPSTPPVQKPENPDTNPNQPQKPQQSQQPQETQQSQLPSNSTTENKHEEYGILSGFLKIYGTDIGTKEQPKMEQTAPTSNQPGSSSIMGFGLENIIQAYFDRITKQLNEIGLNFNSMNGSKKNGQSIDSRIKAEGGEVTIYKFVDIIVDFVHENKDYYSNLLDVVIIPLLKKFPFLLDLVFKILDNSNPNFNNELTQLIMDFLYKYEKHSQPRWVKISDLIIVYLNKDLNISATTLRNIVAIGGRNPV</sequence>
<name>A0A137P8B2_CONC2</name>
<feature type="region of interest" description="Disordered" evidence="1">
    <location>
        <begin position="35"/>
        <end position="85"/>
    </location>
</feature>
<dbReference type="AlphaFoldDB" id="A0A137P8B2"/>
<feature type="chain" id="PRO_5007294545" evidence="2">
    <location>
        <begin position="20"/>
        <end position="287"/>
    </location>
</feature>
<feature type="signal peptide" evidence="2">
    <location>
        <begin position="1"/>
        <end position="19"/>
    </location>
</feature>
<evidence type="ECO:0000313" key="3">
    <source>
        <dbReference type="EMBL" id="KXN71240.1"/>
    </source>
</evidence>
<reference evidence="3 4" key="1">
    <citation type="journal article" date="2015" name="Genome Biol. Evol.">
        <title>Phylogenomic analyses indicate that early fungi evolved digesting cell walls of algal ancestors of land plants.</title>
        <authorList>
            <person name="Chang Y."/>
            <person name="Wang S."/>
            <person name="Sekimoto S."/>
            <person name="Aerts A.L."/>
            <person name="Choi C."/>
            <person name="Clum A."/>
            <person name="LaButti K.M."/>
            <person name="Lindquist E.A."/>
            <person name="Yee Ngan C."/>
            <person name="Ohm R.A."/>
            <person name="Salamov A.A."/>
            <person name="Grigoriev I.V."/>
            <person name="Spatafora J.W."/>
            <person name="Berbee M.L."/>
        </authorList>
    </citation>
    <scope>NUCLEOTIDE SEQUENCE [LARGE SCALE GENOMIC DNA]</scope>
    <source>
        <strain evidence="3 4">NRRL 28638</strain>
    </source>
</reference>
<keyword evidence="2" id="KW-0732">Signal</keyword>
<accession>A0A137P8B2</accession>
<evidence type="ECO:0000256" key="2">
    <source>
        <dbReference type="SAM" id="SignalP"/>
    </source>
</evidence>
<dbReference type="Proteomes" id="UP000070444">
    <property type="component" value="Unassembled WGS sequence"/>
</dbReference>
<evidence type="ECO:0000256" key="1">
    <source>
        <dbReference type="SAM" id="MobiDB-lite"/>
    </source>
</evidence>
<dbReference type="EMBL" id="KQ964479">
    <property type="protein sequence ID" value="KXN71240.1"/>
    <property type="molecule type" value="Genomic_DNA"/>
</dbReference>
<evidence type="ECO:0000313" key="4">
    <source>
        <dbReference type="Proteomes" id="UP000070444"/>
    </source>
</evidence>
<gene>
    <name evidence="3" type="ORF">CONCODRAFT_69974</name>
</gene>
<protein>
    <submittedName>
        <fullName evidence="3">Uncharacterized protein</fullName>
    </submittedName>
</protein>